<dbReference type="Gene3D" id="2.10.230.10">
    <property type="entry name" value="Heat shock protein DnaJ, cysteine-rich domain"/>
    <property type="match status" value="1"/>
</dbReference>
<keyword evidence="5 9" id="KW-0863">Zinc-finger</keyword>
<protein>
    <submittedName>
        <fullName evidence="12">Chaperone protein DnaJ</fullName>
    </submittedName>
</protein>
<dbReference type="NCBIfam" id="TIGR02349">
    <property type="entry name" value="DnaJ_bact"/>
    <property type="match status" value="1"/>
</dbReference>
<dbReference type="CDD" id="cd10747">
    <property type="entry name" value="DnaJ_C"/>
    <property type="match status" value="1"/>
</dbReference>
<dbReference type="GO" id="GO:0006260">
    <property type="term" value="P:DNA replication"/>
    <property type="evidence" value="ECO:0007669"/>
    <property type="project" value="UniProtKB-KW"/>
</dbReference>
<evidence type="ECO:0000313" key="12">
    <source>
        <dbReference type="EMBL" id="VVC03842.1"/>
    </source>
</evidence>
<dbReference type="SUPFAM" id="SSF57938">
    <property type="entry name" value="DnaJ/Hsp40 cysteine-rich domain"/>
    <property type="match status" value="1"/>
</dbReference>
<reference evidence="12 13" key="1">
    <citation type="submission" date="2019-08" db="EMBL/GenBank/DDBJ databases">
        <authorList>
            <person name="Vazquez-Campos X."/>
        </authorList>
    </citation>
    <scope>NUCLEOTIDE SEQUENCE [LARGE SCALE GENOMIC DNA]</scope>
    <source>
        <strain evidence="12">LFW-283_2</strain>
    </source>
</reference>
<evidence type="ECO:0000256" key="1">
    <source>
        <dbReference type="ARBA" id="ARBA00022490"/>
    </source>
</evidence>
<dbReference type="Gene3D" id="2.60.260.20">
    <property type="entry name" value="Urease metallochaperone UreE, N-terminal domain"/>
    <property type="match status" value="2"/>
</dbReference>
<dbReference type="InterPro" id="IPR008971">
    <property type="entry name" value="HSP40/DnaJ_pept-bd"/>
</dbReference>
<dbReference type="InterPro" id="IPR018253">
    <property type="entry name" value="DnaJ_domain_CS"/>
</dbReference>
<keyword evidence="1" id="KW-0963">Cytoplasm</keyword>
<dbReference type="SMART" id="SM00271">
    <property type="entry name" value="DnaJ"/>
    <property type="match status" value="1"/>
</dbReference>
<dbReference type="PROSITE" id="PS50076">
    <property type="entry name" value="DNAJ_2"/>
    <property type="match status" value="1"/>
</dbReference>
<organism evidence="12 13">
    <name type="scientific">Candidatus Bilamarchaeum dharawalense</name>
    <dbReference type="NCBI Taxonomy" id="2885759"/>
    <lineage>
        <taxon>Archaea</taxon>
        <taxon>Candidatus Micrarchaeota</taxon>
        <taxon>Candidatus Micrarchaeia</taxon>
        <taxon>Candidatus Anstonellales</taxon>
        <taxon>Candidatus Bilamarchaeaceae</taxon>
        <taxon>Candidatus Bilamarchaeum</taxon>
    </lineage>
</organism>
<dbReference type="Pfam" id="PF01556">
    <property type="entry name" value="DnaJ_C"/>
    <property type="match status" value="1"/>
</dbReference>
<dbReference type="FunFam" id="2.10.230.10:FF:000002">
    <property type="entry name" value="Molecular chaperone DnaJ"/>
    <property type="match status" value="1"/>
</dbReference>
<dbReference type="CDD" id="cd10719">
    <property type="entry name" value="DnaJ_zf"/>
    <property type="match status" value="1"/>
</dbReference>
<dbReference type="GO" id="GO:0005524">
    <property type="term" value="F:ATP binding"/>
    <property type="evidence" value="ECO:0007669"/>
    <property type="project" value="InterPro"/>
</dbReference>
<evidence type="ECO:0000259" key="11">
    <source>
        <dbReference type="PROSITE" id="PS51188"/>
    </source>
</evidence>
<dbReference type="GO" id="GO:0009408">
    <property type="term" value="P:response to heat"/>
    <property type="evidence" value="ECO:0007669"/>
    <property type="project" value="InterPro"/>
</dbReference>
<feature type="domain" description="J" evidence="10">
    <location>
        <begin position="5"/>
        <end position="69"/>
    </location>
</feature>
<accession>A0A5E4LUV3</accession>
<evidence type="ECO:0000256" key="8">
    <source>
        <dbReference type="ARBA" id="ARBA00023186"/>
    </source>
</evidence>
<dbReference type="PRINTS" id="PR00625">
    <property type="entry name" value="JDOMAIN"/>
</dbReference>
<dbReference type="PANTHER" id="PTHR43096:SF52">
    <property type="entry name" value="DNAJ HOMOLOG 1, MITOCHONDRIAL-RELATED"/>
    <property type="match status" value="1"/>
</dbReference>
<dbReference type="HAMAP" id="MF_01152">
    <property type="entry name" value="DnaJ"/>
    <property type="match status" value="1"/>
</dbReference>
<dbReference type="FunFam" id="1.10.287.110:FF:000031">
    <property type="entry name" value="Molecular chaperone DnaJ"/>
    <property type="match status" value="1"/>
</dbReference>
<keyword evidence="3 9" id="KW-0479">Metal-binding</keyword>
<feature type="domain" description="CR-type" evidence="11">
    <location>
        <begin position="138"/>
        <end position="220"/>
    </location>
</feature>
<dbReference type="FunFam" id="2.60.260.20:FF:000005">
    <property type="entry name" value="Chaperone protein dnaJ 1, mitochondrial"/>
    <property type="match status" value="1"/>
</dbReference>
<evidence type="ECO:0000256" key="4">
    <source>
        <dbReference type="ARBA" id="ARBA00022737"/>
    </source>
</evidence>
<dbReference type="GO" id="GO:0008270">
    <property type="term" value="F:zinc ion binding"/>
    <property type="evidence" value="ECO:0007669"/>
    <property type="project" value="UniProtKB-KW"/>
</dbReference>
<sequence>MAKKDYYEVLGVAKNASSDEIKKAYRKMAFEYHPDRNKSPDAEARFKEISEAYAVLSDDKKRAQYDQYGHAGFDQMYSQEDIFRNADFSDIQDMFGSFGFGDPFGGFGSMFGGGRRRREHGANLETGIEISLEEAAKGVKKDIDYSRSKACSRCSGSGSEPGSSKKTCSVCQGKGQVQQTRRVGPMAFYTVTTCNKCRGEGSSVEKPCKDCGGSGKVGSAEHIKVNIPAGIHSGMSLRLDDLGEYGRDGPGDLFVKVYVKEHDKFERKEDDLFIEIPIGFSKAAIGGLVEVPTLFGKAELTIPAGTQSHTIFRLRNEGMPRLGRNGKGDELVRVLIDVPKKLSKKQKELLAQFDEESRKESKFLGIL</sequence>
<dbReference type="InterPro" id="IPR001305">
    <property type="entry name" value="HSP_DnaJ_Cys-rich_dom"/>
</dbReference>
<keyword evidence="6 9" id="KW-0862">Zinc</keyword>
<evidence type="ECO:0000256" key="5">
    <source>
        <dbReference type="ARBA" id="ARBA00022771"/>
    </source>
</evidence>
<dbReference type="SUPFAM" id="SSF46565">
    <property type="entry name" value="Chaperone J-domain"/>
    <property type="match status" value="1"/>
</dbReference>
<evidence type="ECO:0000259" key="10">
    <source>
        <dbReference type="PROSITE" id="PS50076"/>
    </source>
</evidence>
<dbReference type="Gene3D" id="1.10.287.110">
    <property type="entry name" value="DnaJ domain"/>
    <property type="match status" value="1"/>
</dbReference>
<dbReference type="InterPro" id="IPR002939">
    <property type="entry name" value="DnaJ_C"/>
</dbReference>
<keyword evidence="7" id="KW-0346">Stress response</keyword>
<dbReference type="Pfam" id="PF00684">
    <property type="entry name" value="DnaJ_CXXCXGXG"/>
    <property type="match status" value="1"/>
</dbReference>
<dbReference type="InterPro" id="IPR036410">
    <property type="entry name" value="HSP_DnaJ_Cys-rich_dom_sf"/>
</dbReference>
<dbReference type="CDD" id="cd06257">
    <property type="entry name" value="DnaJ"/>
    <property type="match status" value="1"/>
</dbReference>
<evidence type="ECO:0000256" key="2">
    <source>
        <dbReference type="ARBA" id="ARBA00022705"/>
    </source>
</evidence>
<dbReference type="EMBL" id="CABMJJ010000009">
    <property type="protein sequence ID" value="VVC03842.1"/>
    <property type="molecule type" value="Genomic_DNA"/>
</dbReference>
<dbReference type="GO" id="GO:0005737">
    <property type="term" value="C:cytoplasm"/>
    <property type="evidence" value="ECO:0007669"/>
    <property type="project" value="TreeGrafter"/>
</dbReference>
<dbReference type="InterPro" id="IPR036869">
    <property type="entry name" value="J_dom_sf"/>
</dbReference>
<dbReference type="GO" id="GO:0042026">
    <property type="term" value="P:protein refolding"/>
    <property type="evidence" value="ECO:0007669"/>
    <property type="project" value="TreeGrafter"/>
</dbReference>
<dbReference type="Proteomes" id="UP000789941">
    <property type="component" value="Unassembled WGS sequence"/>
</dbReference>
<proteinExistence type="inferred from homology"/>
<dbReference type="NCBIfam" id="NF008035">
    <property type="entry name" value="PRK10767.1"/>
    <property type="match status" value="1"/>
</dbReference>
<dbReference type="GO" id="GO:0051082">
    <property type="term" value="F:unfolded protein binding"/>
    <property type="evidence" value="ECO:0007669"/>
    <property type="project" value="InterPro"/>
</dbReference>
<keyword evidence="4" id="KW-0677">Repeat</keyword>
<evidence type="ECO:0000313" key="13">
    <source>
        <dbReference type="Proteomes" id="UP000789941"/>
    </source>
</evidence>
<dbReference type="AlphaFoldDB" id="A0A5E4LUV3"/>
<dbReference type="InterPro" id="IPR012724">
    <property type="entry name" value="DnaJ"/>
</dbReference>
<evidence type="ECO:0000256" key="3">
    <source>
        <dbReference type="ARBA" id="ARBA00022723"/>
    </source>
</evidence>
<feature type="zinc finger region" description="CR-type" evidence="9">
    <location>
        <begin position="138"/>
        <end position="220"/>
    </location>
</feature>
<dbReference type="PROSITE" id="PS51188">
    <property type="entry name" value="ZF_CR"/>
    <property type="match status" value="1"/>
</dbReference>
<evidence type="ECO:0000256" key="9">
    <source>
        <dbReference type="PROSITE-ProRule" id="PRU00546"/>
    </source>
</evidence>
<comment type="caution">
    <text evidence="12">The sequence shown here is derived from an EMBL/GenBank/DDBJ whole genome shotgun (WGS) entry which is preliminary data.</text>
</comment>
<dbReference type="PANTHER" id="PTHR43096">
    <property type="entry name" value="DNAJ HOMOLOG 1, MITOCHONDRIAL-RELATED"/>
    <property type="match status" value="1"/>
</dbReference>
<dbReference type="GO" id="GO:0031072">
    <property type="term" value="F:heat shock protein binding"/>
    <property type="evidence" value="ECO:0007669"/>
    <property type="project" value="InterPro"/>
</dbReference>
<dbReference type="InterPro" id="IPR001623">
    <property type="entry name" value="DnaJ_domain"/>
</dbReference>
<name>A0A5E4LUV3_9ARCH</name>
<dbReference type="Pfam" id="PF00226">
    <property type="entry name" value="DnaJ"/>
    <property type="match status" value="1"/>
</dbReference>
<evidence type="ECO:0000256" key="6">
    <source>
        <dbReference type="ARBA" id="ARBA00022833"/>
    </source>
</evidence>
<gene>
    <name evidence="12" type="primary">dnaJ_2</name>
    <name evidence="12" type="ORF">LFW2832_00572</name>
</gene>
<dbReference type="PROSITE" id="PS00636">
    <property type="entry name" value="DNAJ_1"/>
    <property type="match status" value="1"/>
</dbReference>
<keyword evidence="8" id="KW-0143">Chaperone</keyword>
<evidence type="ECO:0000256" key="7">
    <source>
        <dbReference type="ARBA" id="ARBA00023016"/>
    </source>
</evidence>
<dbReference type="SUPFAM" id="SSF49493">
    <property type="entry name" value="HSP40/DnaJ peptide-binding domain"/>
    <property type="match status" value="2"/>
</dbReference>
<keyword evidence="2" id="KW-0235">DNA replication</keyword>